<feature type="region of interest" description="Disordered" evidence="1">
    <location>
        <begin position="134"/>
        <end position="195"/>
    </location>
</feature>
<evidence type="ECO:0000256" key="1">
    <source>
        <dbReference type="SAM" id="MobiDB-lite"/>
    </source>
</evidence>
<sequence>MLNENKTVVGSYSTQEKALDVISRLKNEGYPKNDIILYSNEEQASAMSHYEAHDVVVDTDENSNTKKYTNDEDQSMWDKIKDAFMTDTYDQKKENKRDDYDQTKDFLYPYKEDIEKGYFVVAVENYRGEPTEKIADAGNTSAMPSNAGTTVDDPGNTSVVPSDTGKAAHPTKDKRTIEKEKELKRENETRMRYKK</sequence>
<dbReference type="Proteomes" id="UP000321662">
    <property type="component" value="Unassembled WGS sequence"/>
</dbReference>
<dbReference type="OrthoDB" id="2334846at2"/>
<organism evidence="2 3">
    <name type="scientific">Alkalibacterium kapii</name>
    <dbReference type="NCBI Taxonomy" id="426704"/>
    <lineage>
        <taxon>Bacteria</taxon>
        <taxon>Bacillati</taxon>
        <taxon>Bacillota</taxon>
        <taxon>Bacilli</taxon>
        <taxon>Lactobacillales</taxon>
        <taxon>Carnobacteriaceae</taxon>
        <taxon>Alkalibacterium</taxon>
    </lineage>
</organism>
<dbReference type="AlphaFoldDB" id="A0A511AR29"/>
<protein>
    <submittedName>
        <fullName evidence="2">Uncharacterized protein</fullName>
    </submittedName>
</protein>
<reference evidence="2 3" key="1">
    <citation type="submission" date="2019-07" db="EMBL/GenBank/DDBJ databases">
        <title>Whole genome shotgun sequence of Alkalibacterium kapii NBRC 103247.</title>
        <authorList>
            <person name="Hosoyama A."/>
            <person name="Uohara A."/>
            <person name="Ohji S."/>
            <person name="Ichikawa N."/>
        </authorList>
    </citation>
    <scope>NUCLEOTIDE SEQUENCE [LARGE SCALE GENOMIC DNA]</scope>
    <source>
        <strain evidence="2 3">NBRC 103247</strain>
    </source>
</reference>
<name>A0A511AR29_9LACT</name>
<gene>
    <name evidence="2" type="ORF">AKA01nite_02860</name>
</gene>
<accession>A0A511AR29</accession>
<evidence type="ECO:0000313" key="3">
    <source>
        <dbReference type="Proteomes" id="UP000321662"/>
    </source>
</evidence>
<proteinExistence type="predicted"/>
<dbReference type="RefSeq" id="WP_146923064.1">
    <property type="nucleotide sequence ID" value="NZ_BJUY01000002.1"/>
</dbReference>
<keyword evidence="3" id="KW-1185">Reference proteome</keyword>
<dbReference type="EMBL" id="BJUY01000002">
    <property type="protein sequence ID" value="GEK90664.1"/>
    <property type="molecule type" value="Genomic_DNA"/>
</dbReference>
<feature type="compositionally biased region" description="Basic and acidic residues" evidence="1">
    <location>
        <begin position="170"/>
        <end position="195"/>
    </location>
</feature>
<evidence type="ECO:0000313" key="2">
    <source>
        <dbReference type="EMBL" id="GEK90664.1"/>
    </source>
</evidence>
<comment type="caution">
    <text evidence="2">The sequence shown here is derived from an EMBL/GenBank/DDBJ whole genome shotgun (WGS) entry which is preliminary data.</text>
</comment>
<feature type="compositionally biased region" description="Polar residues" evidence="1">
    <location>
        <begin position="138"/>
        <end position="161"/>
    </location>
</feature>